<dbReference type="AlphaFoldDB" id="A0A0D7A7J7"/>
<dbReference type="Proteomes" id="UP000054144">
    <property type="component" value="Unassembled WGS sequence"/>
</dbReference>
<evidence type="ECO:0000259" key="2">
    <source>
        <dbReference type="PROSITE" id="PS50211"/>
    </source>
</evidence>
<feature type="region of interest" description="Disordered" evidence="1">
    <location>
        <begin position="470"/>
        <end position="490"/>
    </location>
</feature>
<dbReference type="GO" id="GO:0051666">
    <property type="term" value="P:actin cortical patch localization"/>
    <property type="evidence" value="ECO:0007669"/>
    <property type="project" value="TreeGrafter"/>
</dbReference>
<dbReference type="InterPro" id="IPR037516">
    <property type="entry name" value="Tripartite_DENN"/>
</dbReference>
<dbReference type="PANTHER" id="PTHR28245">
    <property type="entry name" value="ARF3-INTERACTING PROTEIN 1"/>
    <property type="match status" value="1"/>
</dbReference>
<evidence type="ECO:0000313" key="4">
    <source>
        <dbReference type="Proteomes" id="UP000054144"/>
    </source>
</evidence>
<name>A0A0D7A7J7_9AGAR</name>
<reference evidence="3 4" key="1">
    <citation type="journal article" date="2015" name="Fungal Genet. Biol.">
        <title>Evolution of novel wood decay mechanisms in Agaricales revealed by the genome sequences of Fistulina hepatica and Cylindrobasidium torrendii.</title>
        <authorList>
            <person name="Floudas D."/>
            <person name="Held B.W."/>
            <person name="Riley R."/>
            <person name="Nagy L.G."/>
            <person name="Koehler G."/>
            <person name="Ransdell A.S."/>
            <person name="Younus H."/>
            <person name="Chow J."/>
            <person name="Chiniquy J."/>
            <person name="Lipzen A."/>
            <person name="Tritt A."/>
            <person name="Sun H."/>
            <person name="Haridas S."/>
            <person name="LaButti K."/>
            <person name="Ohm R.A."/>
            <person name="Kues U."/>
            <person name="Blanchette R.A."/>
            <person name="Grigoriev I.V."/>
            <person name="Minto R.E."/>
            <person name="Hibbett D.S."/>
        </authorList>
    </citation>
    <scope>NUCLEOTIDE SEQUENCE [LARGE SCALE GENOMIC DNA]</scope>
    <source>
        <strain evidence="3 4">ATCC 64428</strain>
    </source>
</reference>
<sequence>MGDNHCSFVLLAEFHIFEGAQLTYQFPQPLGVDESTLAMSMLPDGAETQLDDWTVFFLNQAPFNTISPVLALDPPGSSSRTEAADGEPKQELLYVLNLVRTKHNATWERGAKVLALAICTRHPFIQIFKPVLLMALDDYFAEPSQDCLARLFDAVNSMDLSGAPNFTRAERMILRSSERKDIFTKHQGAEHTDSAANTVAASSRHQSSNSQNTVSNESHGDGVSLLSLGNTLVSTASTSTSNPRRRKSTSASSASSANGLARHGNNHLQADGKNSLSAVGKDTHYYNAIVLYRDHKLPIKMPLFSFREEVGDYSLITLVKVLSLHNTVSGPQHPHLHTNGAATHPVIVLFNALLTCKRIIFLGHKRPAGEVSTFVLSACALGSGCGAVMRGFIERAFPYANLRNRDEWESIPGYIAGVTNPIFESSKSWDVLIDISLGTVTIAKEILINHPVVAPHLPSTSSPIITRANIKSETSSEEDARVSGSVGAGSSFRDSQLSAAKADTSADTVFMDDVRMALEYHYGENIMRMRVTEYVMRFVRLASRYEEEITSSTRIGFPSAPFNENRTPMLGSGMIFADDGACAKELAANAQRIEAWRRTNSYVYLVSDCQKNRVMDAVQGFDVLHQIYKLRHHRLSDTETLAIMRALVDGVRTYDQVVELLAYTIPLGGLGQLTFGLFHPKEAIREATLDLLDQLRVYEVGAIFLGMLNHFQRFAYIRLAQQRLQRFARQHLSQGDSQVQIQSK</sequence>
<evidence type="ECO:0000256" key="1">
    <source>
        <dbReference type="SAM" id="MobiDB-lite"/>
    </source>
</evidence>
<dbReference type="OrthoDB" id="66409at2759"/>
<feature type="region of interest" description="Disordered" evidence="1">
    <location>
        <begin position="186"/>
        <end position="220"/>
    </location>
</feature>
<feature type="region of interest" description="Disordered" evidence="1">
    <location>
        <begin position="234"/>
        <end position="274"/>
    </location>
</feature>
<protein>
    <submittedName>
        <fullName evidence="3">Spindle pole body interacting protein</fullName>
    </submittedName>
</protein>
<dbReference type="PANTHER" id="PTHR28245:SF1">
    <property type="entry name" value="ARF3-INTERACTING PROTEIN 1"/>
    <property type="match status" value="1"/>
</dbReference>
<feature type="domain" description="UDENN" evidence="2">
    <location>
        <begin position="7"/>
        <end position="591"/>
    </location>
</feature>
<gene>
    <name evidence="3" type="ORF">FISHEDRAFT_46649</name>
</gene>
<evidence type="ECO:0000313" key="3">
    <source>
        <dbReference type="EMBL" id="KIY46793.1"/>
    </source>
</evidence>
<dbReference type="InterPro" id="IPR012860">
    <property type="entry name" value="Afi1_N"/>
</dbReference>
<dbReference type="PROSITE" id="PS50211">
    <property type="entry name" value="DENN"/>
    <property type="match status" value="1"/>
</dbReference>
<dbReference type="Pfam" id="PF08616">
    <property type="entry name" value="SPA"/>
    <property type="match status" value="1"/>
</dbReference>
<keyword evidence="4" id="KW-1185">Reference proteome</keyword>
<dbReference type="Pfam" id="PF07792">
    <property type="entry name" value="Afi1"/>
    <property type="match status" value="1"/>
</dbReference>
<dbReference type="EMBL" id="KN882023">
    <property type="protein sequence ID" value="KIY46793.1"/>
    <property type="molecule type" value="Genomic_DNA"/>
</dbReference>
<dbReference type="InterPro" id="IPR052809">
    <property type="entry name" value="Actin_polarity_regulatory"/>
</dbReference>
<proteinExistence type="predicted"/>
<accession>A0A0D7A7J7</accession>
<feature type="compositionally biased region" description="Polar residues" evidence="1">
    <location>
        <begin position="194"/>
        <end position="217"/>
    </location>
</feature>
<organism evidence="3 4">
    <name type="scientific">Fistulina hepatica ATCC 64428</name>
    <dbReference type="NCBI Taxonomy" id="1128425"/>
    <lineage>
        <taxon>Eukaryota</taxon>
        <taxon>Fungi</taxon>
        <taxon>Dikarya</taxon>
        <taxon>Basidiomycota</taxon>
        <taxon>Agaricomycotina</taxon>
        <taxon>Agaricomycetes</taxon>
        <taxon>Agaricomycetidae</taxon>
        <taxon>Agaricales</taxon>
        <taxon>Fistulinaceae</taxon>
        <taxon>Fistulina</taxon>
    </lineage>
</organism>
<dbReference type="GO" id="GO:0005886">
    <property type="term" value="C:plasma membrane"/>
    <property type="evidence" value="ECO:0007669"/>
    <property type="project" value="TreeGrafter"/>
</dbReference>